<evidence type="ECO:0000256" key="5">
    <source>
        <dbReference type="ARBA" id="ARBA00034489"/>
    </source>
</evidence>
<keyword evidence="9" id="KW-1185">Reference proteome</keyword>
<dbReference type="SMART" id="SM01144">
    <property type="entry name" value="DTW"/>
    <property type="match status" value="1"/>
</dbReference>
<comment type="catalytic activity">
    <reaction evidence="6">
        <text>a uridine in tRNA + S-adenosyl-L-methionine = a 3-[(3S)-3-amino-3-carboxypropyl]uridine in tRNA + S-methyl-5'-thioadenosine + H(+)</text>
        <dbReference type="Rhea" id="RHEA:62432"/>
        <dbReference type="Rhea" id="RHEA-COMP:13339"/>
        <dbReference type="Rhea" id="RHEA-COMP:16092"/>
        <dbReference type="ChEBI" id="CHEBI:15378"/>
        <dbReference type="ChEBI" id="CHEBI:17509"/>
        <dbReference type="ChEBI" id="CHEBI:59789"/>
        <dbReference type="ChEBI" id="CHEBI:65315"/>
        <dbReference type="ChEBI" id="CHEBI:82930"/>
        <dbReference type="EC" id="2.5.1.25"/>
    </reaction>
</comment>
<evidence type="ECO:0000256" key="2">
    <source>
        <dbReference type="ARBA" id="ARBA00022679"/>
    </source>
</evidence>
<dbReference type="PANTHER" id="PTHR21392:SF0">
    <property type="entry name" value="TRNA-URIDINE AMINOCARBOXYPROPYLTRANSFERASE 2"/>
    <property type="match status" value="1"/>
</dbReference>
<gene>
    <name evidence="8" type="ORF">NDU88_003267</name>
</gene>
<proteinExistence type="inferred from homology"/>
<dbReference type="Pfam" id="PF03942">
    <property type="entry name" value="DTW"/>
    <property type="match status" value="1"/>
</dbReference>
<evidence type="ECO:0000313" key="8">
    <source>
        <dbReference type="EMBL" id="KAJ1207877.1"/>
    </source>
</evidence>
<evidence type="ECO:0000256" key="3">
    <source>
        <dbReference type="ARBA" id="ARBA00022691"/>
    </source>
</evidence>
<organism evidence="8 9">
    <name type="scientific">Pleurodeles waltl</name>
    <name type="common">Iberian ribbed newt</name>
    <dbReference type="NCBI Taxonomy" id="8319"/>
    <lineage>
        <taxon>Eukaryota</taxon>
        <taxon>Metazoa</taxon>
        <taxon>Chordata</taxon>
        <taxon>Craniata</taxon>
        <taxon>Vertebrata</taxon>
        <taxon>Euteleostomi</taxon>
        <taxon>Amphibia</taxon>
        <taxon>Batrachia</taxon>
        <taxon>Caudata</taxon>
        <taxon>Salamandroidea</taxon>
        <taxon>Salamandridae</taxon>
        <taxon>Pleurodelinae</taxon>
        <taxon>Pleurodeles</taxon>
    </lineage>
</organism>
<reference evidence="8" key="1">
    <citation type="journal article" date="2022" name="bioRxiv">
        <title>Sequencing and chromosome-scale assembly of the giantPleurodeles waltlgenome.</title>
        <authorList>
            <person name="Brown T."/>
            <person name="Elewa A."/>
            <person name="Iarovenko S."/>
            <person name="Subramanian E."/>
            <person name="Araus A.J."/>
            <person name="Petzold A."/>
            <person name="Susuki M."/>
            <person name="Suzuki K.-i.T."/>
            <person name="Hayashi T."/>
            <person name="Toyoda A."/>
            <person name="Oliveira C."/>
            <person name="Osipova E."/>
            <person name="Leigh N.D."/>
            <person name="Simon A."/>
            <person name="Yun M.H."/>
        </authorList>
    </citation>
    <scope>NUCLEOTIDE SEQUENCE</scope>
    <source>
        <strain evidence="8">20211129_DDA</strain>
        <tissue evidence="8">Liver</tissue>
    </source>
</reference>
<dbReference type="InterPro" id="IPR039262">
    <property type="entry name" value="DTWD2/TAPT"/>
</dbReference>
<accession>A0AAV7W1X4</accession>
<comment type="caution">
    <text evidence="8">The sequence shown here is derived from an EMBL/GenBank/DDBJ whole genome shotgun (WGS) entry which is preliminary data.</text>
</comment>
<name>A0AAV7W1X4_PLEWA</name>
<evidence type="ECO:0000256" key="4">
    <source>
        <dbReference type="ARBA" id="ARBA00022694"/>
    </source>
</evidence>
<feature type="domain" description="DTW" evidence="7">
    <location>
        <begin position="138"/>
        <end position="333"/>
    </location>
</feature>
<keyword evidence="2" id="KW-0808">Transferase</keyword>
<dbReference type="GO" id="GO:0016432">
    <property type="term" value="F:tRNA-uridine aminocarboxypropyltransferase activity"/>
    <property type="evidence" value="ECO:0007669"/>
    <property type="project" value="UniProtKB-EC"/>
</dbReference>
<keyword evidence="4" id="KW-0819">tRNA processing</keyword>
<evidence type="ECO:0000256" key="1">
    <source>
        <dbReference type="ARBA" id="ARBA00012386"/>
    </source>
</evidence>
<dbReference type="EC" id="2.5.1.25" evidence="1"/>
<dbReference type="PANTHER" id="PTHR21392">
    <property type="entry name" value="TRNA-URIDINE AMINOCARBOXYPROPYLTRANSFERASE 2"/>
    <property type="match status" value="1"/>
</dbReference>
<evidence type="ECO:0000256" key="6">
    <source>
        <dbReference type="ARBA" id="ARBA00048718"/>
    </source>
</evidence>
<dbReference type="InterPro" id="IPR005636">
    <property type="entry name" value="DTW"/>
</dbReference>
<dbReference type="GO" id="GO:0008033">
    <property type="term" value="P:tRNA processing"/>
    <property type="evidence" value="ECO:0007669"/>
    <property type="project" value="UniProtKB-KW"/>
</dbReference>
<keyword evidence="3" id="KW-0949">S-adenosyl-L-methionine</keyword>
<dbReference type="AlphaFoldDB" id="A0AAV7W1X4"/>
<evidence type="ECO:0000313" key="9">
    <source>
        <dbReference type="Proteomes" id="UP001066276"/>
    </source>
</evidence>
<comment type="similarity">
    <text evidence="5">Belongs to the TDD superfamily. DTWD2 family.</text>
</comment>
<sequence>MGRVVRFHQSKASLGGQFLKQTHRMPINVNTFFCVRFLAFVIQLLKNRNQSFRVCVICCWEWGDFKEETLLAIITVKSELRETFNFMELSEDNEGCIAAGSSSPLREISMGLEGASLEEEDEGGFAGLQELPVETTTKRPECARCSRPQKVCLCPFLPVHPLSVSTCLYIVQHPAEESRVLRTVPLLAACLPQDKCKVFIGRRFNEERNPELASVCRSPGTLILYPGSEADNLDEVASLSSSSSSSIIIIDGTWSQAKDIFYKNVIFRLPKQVQLKTSISSQYVIRTQPTNTCLSTLECAAVALAIMEKNAAIQETILRPLQALCSFQIQHGAQIHHSKEHLLKNGLYDKPMPKNKRKLKKMELLVNNVKI</sequence>
<protein>
    <recommendedName>
        <fullName evidence="1">tRNA-uridine aminocarboxypropyltransferase</fullName>
        <ecNumber evidence="1">2.5.1.25</ecNumber>
    </recommendedName>
</protein>
<dbReference type="Proteomes" id="UP001066276">
    <property type="component" value="Chromosome 1_2"/>
</dbReference>
<dbReference type="EMBL" id="JANPWB010000002">
    <property type="protein sequence ID" value="KAJ1207877.1"/>
    <property type="molecule type" value="Genomic_DNA"/>
</dbReference>
<evidence type="ECO:0000259" key="7">
    <source>
        <dbReference type="SMART" id="SM01144"/>
    </source>
</evidence>